<comment type="caution">
    <text evidence="1">The sequence shown here is derived from an EMBL/GenBank/DDBJ whole genome shotgun (WGS) entry which is preliminary data.</text>
</comment>
<proteinExistence type="predicted"/>
<evidence type="ECO:0000313" key="1">
    <source>
        <dbReference type="EMBL" id="CAG8692202.1"/>
    </source>
</evidence>
<reference evidence="1" key="1">
    <citation type="submission" date="2021-06" db="EMBL/GenBank/DDBJ databases">
        <authorList>
            <person name="Kallberg Y."/>
            <person name="Tangrot J."/>
            <person name="Rosling A."/>
        </authorList>
    </citation>
    <scope>NUCLEOTIDE SEQUENCE</scope>
    <source>
        <strain evidence="1">UK204</strain>
    </source>
</reference>
<dbReference type="Proteomes" id="UP000789570">
    <property type="component" value="Unassembled WGS sequence"/>
</dbReference>
<dbReference type="EMBL" id="CAJVPQ010007035">
    <property type="protein sequence ID" value="CAG8692202.1"/>
    <property type="molecule type" value="Genomic_DNA"/>
</dbReference>
<keyword evidence="2" id="KW-1185">Reference proteome</keyword>
<sequence>MVYYDGLTSAGTVFPRKFSPLSCQFLRDVTLYLWVMKERYTSKRASNAAGHSGLYNTKLYSPLNRYTSPVSKNFPSKLTIRSMYVDFRNIVERFCGKLFCSRSQVCRNDFLSMKFTMSISTEAF</sequence>
<dbReference type="AlphaFoldDB" id="A0A9N9ERW6"/>
<gene>
    <name evidence="1" type="ORF">FCALED_LOCUS13022</name>
</gene>
<evidence type="ECO:0000313" key="2">
    <source>
        <dbReference type="Proteomes" id="UP000789570"/>
    </source>
</evidence>
<name>A0A9N9ERW6_9GLOM</name>
<organism evidence="1 2">
    <name type="scientific">Funneliformis caledonium</name>
    <dbReference type="NCBI Taxonomy" id="1117310"/>
    <lineage>
        <taxon>Eukaryota</taxon>
        <taxon>Fungi</taxon>
        <taxon>Fungi incertae sedis</taxon>
        <taxon>Mucoromycota</taxon>
        <taxon>Glomeromycotina</taxon>
        <taxon>Glomeromycetes</taxon>
        <taxon>Glomerales</taxon>
        <taxon>Glomeraceae</taxon>
        <taxon>Funneliformis</taxon>
    </lineage>
</organism>
<protein>
    <submittedName>
        <fullName evidence="1">16224_t:CDS:1</fullName>
    </submittedName>
</protein>
<accession>A0A9N9ERW6</accession>